<proteinExistence type="predicted"/>
<dbReference type="RefSeq" id="WP_074757806.1">
    <property type="nucleotide sequence ID" value="NZ_FNCO01000019.1"/>
</dbReference>
<evidence type="ECO:0000313" key="1">
    <source>
        <dbReference type="EMBL" id="SDI95609.1"/>
    </source>
</evidence>
<dbReference type="InterPro" id="IPR021250">
    <property type="entry name" value="DUF2789"/>
</dbReference>
<accession>A0A1G8PST3</accession>
<name>A0A1G8PST3_9PSED</name>
<evidence type="ECO:0008006" key="3">
    <source>
        <dbReference type="Google" id="ProtNLM"/>
    </source>
</evidence>
<protein>
    <recommendedName>
        <fullName evidence="3">DUF2789 domain-containing protein</fullName>
    </recommendedName>
</protein>
<evidence type="ECO:0000313" key="2">
    <source>
        <dbReference type="Proteomes" id="UP000182894"/>
    </source>
</evidence>
<keyword evidence="2" id="KW-1185">Reference proteome</keyword>
<dbReference type="InterPro" id="IPR038086">
    <property type="entry name" value="DUF2789_sf"/>
</dbReference>
<dbReference type="STRING" id="89065.SAMN05216605_119101"/>
<dbReference type="OrthoDB" id="5828847at2"/>
<dbReference type="Gene3D" id="1.10.10.1130">
    <property type="entry name" value="Uncharacterised protein PF10982, DUF2789"/>
    <property type="match status" value="1"/>
</dbReference>
<gene>
    <name evidence="1" type="ORF">SAMN05216605_119101</name>
</gene>
<dbReference type="EMBL" id="FNCO01000019">
    <property type="protein sequence ID" value="SDI95609.1"/>
    <property type="molecule type" value="Genomic_DNA"/>
</dbReference>
<dbReference type="Proteomes" id="UP000182894">
    <property type="component" value="Unassembled WGS sequence"/>
</dbReference>
<dbReference type="Pfam" id="PF10982">
    <property type="entry name" value="DUF2789"/>
    <property type="match status" value="1"/>
</dbReference>
<dbReference type="AlphaFoldDB" id="A0A1G8PST3"/>
<sequence>MELSKQTLTNLFEQLGLPSDQASINQFVSTHSPLPRDMLLSEALFWTPEQKLLLKEELQNDADWAHTVDELNAMLHNKG</sequence>
<reference evidence="2" key="1">
    <citation type="submission" date="2016-10" db="EMBL/GenBank/DDBJ databases">
        <authorList>
            <person name="Varghese N."/>
            <person name="Submissions S."/>
        </authorList>
    </citation>
    <scope>NUCLEOTIDE SEQUENCE [LARGE SCALE GENOMIC DNA]</scope>
    <source>
        <strain evidence="2">ATCC 700689</strain>
    </source>
</reference>
<organism evidence="1 2">
    <name type="scientific">Pseudomonas abietaniphila</name>
    <dbReference type="NCBI Taxonomy" id="89065"/>
    <lineage>
        <taxon>Bacteria</taxon>
        <taxon>Pseudomonadati</taxon>
        <taxon>Pseudomonadota</taxon>
        <taxon>Gammaproteobacteria</taxon>
        <taxon>Pseudomonadales</taxon>
        <taxon>Pseudomonadaceae</taxon>
        <taxon>Pseudomonas</taxon>
    </lineage>
</organism>